<feature type="domain" description="Cation efflux protein cytoplasmic" evidence="10">
    <location>
        <begin position="230"/>
        <end position="304"/>
    </location>
</feature>
<sequence length="315" mass="32926">MGAGHSHGGSGNSSGGHNHGVAAGHAGGKYRRRLAVSFGLIAVFFVVELIFGLLSGSLSLLSDAGHMAADVVALGAALAATKIAARSDRSGHRTFGSYRAEIFASGLAVLLMLGLSIYIMVEAIGRIGEDPHIETGPMIIVGAIGLVINVIVMFLLRSGASESINVKGAYLEVVADTAGSVGVIAAGLLIMWTGSPWWDTIVAVAIGLFVMVRAVMLGRQVLSILSQHAPPGLDVDRVYADLRTVPGVADVHDLHVWVLTSGMNVATAHIVAHNAQDHPAILTAARTLLRDEFGIEHATLQVEQEASHECQEATW</sequence>
<evidence type="ECO:0000259" key="10">
    <source>
        <dbReference type="Pfam" id="PF16916"/>
    </source>
</evidence>
<comment type="similarity">
    <text evidence="2">Belongs to the cation diffusion facilitator (CDF) transporter (TC 2.A.4) family. SLC30A subfamily.</text>
</comment>
<keyword evidence="5 8" id="KW-1133">Transmembrane helix</keyword>
<dbReference type="GO" id="GO:0005886">
    <property type="term" value="C:plasma membrane"/>
    <property type="evidence" value="ECO:0007669"/>
    <property type="project" value="TreeGrafter"/>
</dbReference>
<keyword evidence="12" id="KW-1185">Reference proteome</keyword>
<feature type="transmembrane region" description="Helical" evidence="8">
    <location>
        <begin position="168"/>
        <end position="191"/>
    </location>
</feature>
<dbReference type="InterPro" id="IPR027469">
    <property type="entry name" value="Cation_efflux_TMD_sf"/>
</dbReference>
<name>A0A1L2ZNB6_9MICC</name>
<evidence type="ECO:0000256" key="2">
    <source>
        <dbReference type="ARBA" id="ARBA00008873"/>
    </source>
</evidence>
<dbReference type="NCBIfam" id="TIGR01297">
    <property type="entry name" value="CDF"/>
    <property type="match status" value="1"/>
</dbReference>
<dbReference type="SUPFAM" id="SSF160240">
    <property type="entry name" value="Cation efflux protein cytoplasmic domain-like"/>
    <property type="match status" value="1"/>
</dbReference>
<evidence type="ECO:0000256" key="8">
    <source>
        <dbReference type="SAM" id="Phobius"/>
    </source>
</evidence>
<dbReference type="AlphaFoldDB" id="A0A1L2ZNB6"/>
<evidence type="ECO:0000256" key="7">
    <source>
        <dbReference type="ARBA" id="ARBA00023136"/>
    </source>
</evidence>
<feature type="transmembrane region" description="Helical" evidence="8">
    <location>
        <begin position="102"/>
        <end position="124"/>
    </location>
</feature>
<dbReference type="RefSeq" id="WP_071894000.1">
    <property type="nucleotide sequence ID" value="NZ_CP018135.1"/>
</dbReference>
<reference evidence="11 12" key="1">
    <citation type="submission" date="2016-11" db="EMBL/GenBank/DDBJ databases">
        <title>Genome sequencing of Zhihengliuella aestuarii B18 antagonistic to Plasmodiophora brassicae.</title>
        <authorList>
            <person name="Luo Y."/>
        </authorList>
    </citation>
    <scope>NUCLEOTIDE SEQUENCE [LARGE SCALE GENOMIC DNA]</scope>
    <source>
        <strain evidence="11 12">B18</strain>
    </source>
</reference>
<dbReference type="Proteomes" id="UP000183530">
    <property type="component" value="Chromosome"/>
</dbReference>
<proteinExistence type="inferred from homology"/>
<dbReference type="EMBL" id="CP018135">
    <property type="protein sequence ID" value="APF40522.1"/>
    <property type="molecule type" value="Genomic_DNA"/>
</dbReference>
<dbReference type="Gene3D" id="1.20.1510.10">
    <property type="entry name" value="Cation efflux protein transmembrane domain"/>
    <property type="match status" value="1"/>
</dbReference>
<dbReference type="KEGG" id="nae:BHE16_05245"/>
<dbReference type="PANTHER" id="PTHR11562">
    <property type="entry name" value="CATION EFFLUX PROTEIN/ ZINC TRANSPORTER"/>
    <property type="match status" value="1"/>
</dbReference>
<keyword evidence="4 8" id="KW-0812">Transmembrane</keyword>
<evidence type="ECO:0000256" key="3">
    <source>
        <dbReference type="ARBA" id="ARBA00022448"/>
    </source>
</evidence>
<feature type="transmembrane region" description="Helical" evidence="8">
    <location>
        <begin position="34"/>
        <end position="58"/>
    </location>
</feature>
<gene>
    <name evidence="11" type="ORF">BHE16_05245</name>
</gene>
<evidence type="ECO:0000256" key="6">
    <source>
        <dbReference type="ARBA" id="ARBA00023065"/>
    </source>
</evidence>
<organism evidence="11 12">
    <name type="scientific">Neomicrococcus aestuarii</name>
    <dbReference type="NCBI Taxonomy" id="556325"/>
    <lineage>
        <taxon>Bacteria</taxon>
        <taxon>Bacillati</taxon>
        <taxon>Actinomycetota</taxon>
        <taxon>Actinomycetes</taxon>
        <taxon>Micrococcales</taxon>
        <taxon>Micrococcaceae</taxon>
        <taxon>Neomicrococcus</taxon>
    </lineage>
</organism>
<dbReference type="SUPFAM" id="SSF161111">
    <property type="entry name" value="Cation efflux protein transmembrane domain-like"/>
    <property type="match status" value="1"/>
</dbReference>
<keyword evidence="3" id="KW-0813">Transport</keyword>
<dbReference type="InterPro" id="IPR058533">
    <property type="entry name" value="Cation_efflux_TM"/>
</dbReference>
<feature type="transmembrane region" description="Helical" evidence="8">
    <location>
        <begin position="197"/>
        <end position="216"/>
    </location>
</feature>
<comment type="subcellular location">
    <subcellularLocation>
        <location evidence="1">Membrane</location>
        <topology evidence="1">Multi-pass membrane protein</topology>
    </subcellularLocation>
</comment>
<feature type="transmembrane region" description="Helical" evidence="8">
    <location>
        <begin position="64"/>
        <end position="81"/>
    </location>
</feature>
<dbReference type="PANTHER" id="PTHR11562:SF17">
    <property type="entry name" value="RE54080P-RELATED"/>
    <property type="match status" value="1"/>
</dbReference>
<feature type="domain" description="Cation efflux protein transmembrane" evidence="9">
    <location>
        <begin position="35"/>
        <end position="225"/>
    </location>
</feature>
<dbReference type="InterPro" id="IPR002524">
    <property type="entry name" value="Cation_efflux"/>
</dbReference>
<evidence type="ECO:0000313" key="11">
    <source>
        <dbReference type="EMBL" id="APF40522.1"/>
    </source>
</evidence>
<evidence type="ECO:0000256" key="4">
    <source>
        <dbReference type="ARBA" id="ARBA00022692"/>
    </source>
</evidence>
<evidence type="ECO:0000259" key="9">
    <source>
        <dbReference type="Pfam" id="PF01545"/>
    </source>
</evidence>
<evidence type="ECO:0000256" key="1">
    <source>
        <dbReference type="ARBA" id="ARBA00004141"/>
    </source>
</evidence>
<dbReference type="InterPro" id="IPR027470">
    <property type="entry name" value="Cation_efflux_CTD"/>
</dbReference>
<dbReference type="Pfam" id="PF01545">
    <property type="entry name" value="Cation_efflux"/>
    <property type="match status" value="1"/>
</dbReference>
<dbReference type="Pfam" id="PF16916">
    <property type="entry name" value="ZT_dimer"/>
    <property type="match status" value="1"/>
</dbReference>
<dbReference type="InterPro" id="IPR050681">
    <property type="entry name" value="CDF/SLC30A"/>
</dbReference>
<evidence type="ECO:0000313" key="12">
    <source>
        <dbReference type="Proteomes" id="UP000183530"/>
    </source>
</evidence>
<feature type="transmembrane region" description="Helical" evidence="8">
    <location>
        <begin position="136"/>
        <end position="156"/>
    </location>
</feature>
<keyword evidence="6" id="KW-0406">Ion transport</keyword>
<keyword evidence="7 8" id="KW-0472">Membrane</keyword>
<accession>A0A1L2ZNB6</accession>
<dbReference type="OrthoDB" id="9809646at2"/>
<protein>
    <submittedName>
        <fullName evidence="11">Cation transporter</fullName>
    </submittedName>
</protein>
<dbReference type="STRING" id="556325.BHE16_05245"/>
<dbReference type="InterPro" id="IPR036837">
    <property type="entry name" value="Cation_efflux_CTD_sf"/>
</dbReference>
<dbReference type="GO" id="GO:0005385">
    <property type="term" value="F:zinc ion transmembrane transporter activity"/>
    <property type="evidence" value="ECO:0007669"/>
    <property type="project" value="TreeGrafter"/>
</dbReference>
<evidence type="ECO:0000256" key="5">
    <source>
        <dbReference type="ARBA" id="ARBA00022989"/>
    </source>
</evidence>